<keyword evidence="2" id="KW-1185">Reference proteome</keyword>
<dbReference type="AlphaFoldDB" id="A0A4R1RSG8"/>
<dbReference type="PANTHER" id="PTHR42194:SF1">
    <property type="entry name" value="UPF0276 PROTEIN HI_1600"/>
    <property type="match status" value="1"/>
</dbReference>
<sequence length="282" mass="32723">MKLAVNYSDALISLIQSDPELPVDMIKVPTEPFPGSWRQFEHGKQFRPLLPHLAQVGIIALGHPDPKLRFNEPAVLRALKEGCSTYLSTHLEAKVDYFPELSDYQHQLDFSIAEHLREHYRKVIREVKACLRIPLVIENFPYYHWGQHYRIASEPWFISEICASEHCDFLLDIAHARCTAWSTKTDLYELLEKMPLERVREIHLSGVWQRTEGIIDTHTALDEVDYQLFAAMLRQTNPEIVSIEYGGLPDRLLTTQGKTIPVSRNNPIELREMIERISFLIH</sequence>
<dbReference type="PANTHER" id="PTHR42194">
    <property type="entry name" value="UPF0276 PROTEIN HI_1600"/>
    <property type="match status" value="1"/>
</dbReference>
<dbReference type="RefSeq" id="WP_132014441.1">
    <property type="nucleotide sequence ID" value="NZ_SLUN01000012.1"/>
</dbReference>
<dbReference type="OrthoDB" id="1932681at2"/>
<reference evidence="1 2" key="1">
    <citation type="submission" date="2019-03" db="EMBL/GenBank/DDBJ databases">
        <title>Genomic Encyclopedia of Type Strains, Phase IV (KMG-IV): sequencing the most valuable type-strain genomes for metagenomic binning, comparative biology and taxonomic classification.</title>
        <authorList>
            <person name="Goeker M."/>
        </authorList>
    </citation>
    <scope>NUCLEOTIDE SEQUENCE [LARGE SCALE GENOMIC DNA]</scope>
    <source>
        <strain evidence="1 2">LX-B</strain>
    </source>
</reference>
<dbReference type="Pfam" id="PF05114">
    <property type="entry name" value="MbnB_TglH_ChrH"/>
    <property type="match status" value="1"/>
</dbReference>
<evidence type="ECO:0000313" key="2">
    <source>
        <dbReference type="Proteomes" id="UP000295008"/>
    </source>
</evidence>
<name>A0A4R1RSG8_HYDET</name>
<accession>A0A4R1RSG8</accession>
<dbReference type="EMBL" id="SLUN01000012">
    <property type="protein sequence ID" value="TCL69428.1"/>
    <property type="molecule type" value="Genomic_DNA"/>
</dbReference>
<organism evidence="1 2">
    <name type="scientific">Hydrogenispora ethanolica</name>
    <dbReference type="NCBI Taxonomy" id="1082276"/>
    <lineage>
        <taxon>Bacteria</taxon>
        <taxon>Bacillati</taxon>
        <taxon>Bacillota</taxon>
        <taxon>Hydrogenispora</taxon>
    </lineage>
</organism>
<dbReference type="InterPro" id="IPR007801">
    <property type="entry name" value="MbnB/TglH/ChrH"/>
</dbReference>
<dbReference type="Proteomes" id="UP000295008">
    <property type="component" value="Unassembled WGS sequence"/>
</dbReference>
<comment type="caution">
    <text evidence="1">The sequence shown here is derived from an EMBL/GenBank/DDBJ whole genome shotgun (WGS) entry which is preliminary data.</text>
</comment>
<dbReference type="SUPFAM" id="SSF51658">
    <property type="entry name" value="Xylose isomerase-like"/>
    <property type="match status" value="1"/>
</dbReference>
<evidence type="ECO:0000313" key="1">
    <source>
        <dbReference type="EMBL" id="TCL69428.1"/>
    </source>
</evidence>
<gene>
    <name evidence="1" type="ORF">EDC14_1012125</name>
</gene>
<dbReference type="Gene3D" id="3.20.20.150">
    <property type="entry name" value="Divalent-metal-dependent TIM barrel enzymes"/>
    <property type="match status" value="1"/>
</dbReference>
<protein>
    <submittedName>
        <fullName evidence="1">Uncharacterized protein (UPF0276 family)</fullName>
    </submittedName>
</protein>
<proteinExistence type="predicted"/>
<dbReference type="InterPro" id="IPR036237">
    <property type="entry name" value="Xyl_isomerase-like_sf"/>
</dbReference>